<evidence type="ECO:0000259" key="8">
    <source>
        <dbReference type="PROSITE" id="PS51715"/>
    </source>
</evidence>
<evidence type="ECO:0000313" key="10">
    <source>
        <dbReference type="Proteomes" id="UP000887568"/>
    </source>
</evidence>
<dbReference type="InterPro" id="IPR036543">
    <property type="entry name" value="Guanylate-bd_C_sf"/>
</dbReference>
<feature type="chain" id="PRO_5038324062" description="GB1/RHD3-type G domain-containing protein" evidence="7">
    <location>
        <begin position="24"/>
        <end position="830"/>
    </location>
</feature>
<dbReference type="EnsemblMetazoa" id="XM_038189829.1">
    <property type="protein sequence ID" value="XP_038045757.1"/>
    <property type="gene ID" value="LOC119720222"/>
</dbReference>
<dbReference type="RefSeq" id="XP_038045758.1">
    <property type="nucleotide sequence ID" value="XM_038189830.1"/>
</dbReference>
<dbReference type="InterPro" id="IPR003191">
    <property type="entry name" value="Guanylate-bd/ATL_C"/>
</dbReference>
<dbReference type="SUPFAM" id="SSF52540">
    <property type="entry name" value="P-loop containing nucleoside triphosphate hydrolases"/>
    <property type="match status" value="1"/>
</dbReference>
<organism evidence="9 10">
    <name type="scientific">Patiria miniata</name>
    <name type="common">Bat star</name>
    <name type="synonym">Asterina miniata</name>
    <dbReference type="NCBI Taxonomy" id="46514"/>
    <lineage>
        <taxon>Eukaryota</taxon>
        <taxon>Metazoa</taxon>
        <taxon>Echinodermata</taxon>
        <taxon>Eleutherozoa</taxon>
        <taxon>Asterozoa</taxon>
        <taxon>Asteroidea</taxon>
        <taxon>Valvatacea</taxon>
        <taxon>Valvatida</taxon>
        <taxon>Asterinidae</taxon>
        <taxon>Patiria</taxon>
    </lineage>
</organism>
<dbReference type="InterPro" id="IPR027417">
    <property type="entry name" value="P-loop_NTPase"/>
</dbReference>
<evidence type="ECO:0000256" key="2">
    <source>
        <dbReference type="ARBA" id="ARBA00022801"/>
    </source>
</evidence>
<dbReference type="Proteomes" id="UP000887568">
    <property type="component" value="Unplaced"/>
</dbReference>
<feature type="coiled-coil region" evidence="5">
    <location>
        <begin position="628"/>
        <end position="655"/>
    </location>
</feature>
<dbReference type="Pfam" id="PF02263">
    <property type="entry name" value="GBP"/>
    <property type="match status" value="1"/>
</dbReference>
<keyword evidence="7" id="KW-0732">Signal</keyword>
<feature type="region of interest" description="Disordered" evidence="6">
    <location>
        <begin position="47"/>
        <end position="67"/>
    </location>
</feature>
<protein>
    <recommendedName>
        <fullName evidence="8">GB1/RHD3-type G domain-containing protein</fullName>
    </recommendedName>
</protein>
<evidence type="ECO:0000256" key="5">
    <source>
        <dbReference type="SAM" id="Coils"/>
    </source>
</evidence>
<dbReference type="GeneID" id="119720222"/>
<dbReference type="SUPFAM" id="SSF48340">
    <property type="entry name" value="Interferon-induced guanylate-binding protein 1 (GBP1), C-terminal domain"/>
    <property type="match status" value="1"/>
</dbReference>
<dbReference type="EnsemblMetazoa" id="XM_038189832.1">
    <property type="protein sequence ID" value="XP_038045760.1"/>
    <property type="gene ID" value="LOC119720222"/>
</dbReference>
<dbReference type="AlphaFoldDB" id="A0A913Z1K1"/>
<keyword evidence="5" id="KW-0175">Coiled coil</keyword>
<evidence type="ECO:0000256" key="4">
    <source>
        <dbReference type="PROSITE-ProRule" id="PRU01052"/>
    </source>
</evidence>
<dbReference type="RefSeq" id="XP_038045757.1">
    <property type="nucleotide sequence ID" value="XM_038189829.1"/>
</dbReference>
<comment type="similarity">
    <text evidence="4">Belongs to the TRAFAC class dynamin-like GTPase superfamily. GB1/RHD3 GTPase family.</text>
</comment>
<dbReference type="InterPro" id="IPR015894">
    <property type="entry name" value="Guanylate-bd_N"/>
</dbReference>
<evidence type="ECO:0000313" key="9">
    <source>
        <dbReference type="EnsemblMetazoa" id="XP_038045759.1"/>
    </source>
</evidence>
<reference evidence="9" key="1">
    <citation type="submission" date="2022-11" db="UniProtKB">
        <authorList>
            <consortium name="EnsemblMetazoa"/>
        </authorList>
    </citation>
    <scope>IDENTIFICATION</scope>
</reference>
<accession>A0A913Z1K1</accession>
<dbReference type="EnsemblMetazoa" id="XM_038189833.1">
    <property type="protein sequence ID" value="XP_038045761.1"/>
    <property type="gene ID" value="LOC119720222"/>
</dbReference>
<keyword evidence="1" id="KW-0547">Nucleotide-binding</keyword>
<dbReference type="OMA" id="QMSKAKW"/>
<sequence length="830" mass="93956">MEGPSLILAWIVVVSVLLPIAESKANEGLGSQRESVAKCQQSLDEQGVEGSCRSSVPNSQGSSDDLSQNALQQGLIPALQDRPMQLVRPDPTHRKMELVEESIQSLLRLTNPVAVVAVVGKYHSGKSFLLNQLMGKQGNFGFTVGPSLRPQTMGIWMWGMPTTMTLSSGTDVSVIFLDTEGFAANNVSESYDAKVFAVAALLSSYLIYNSVKVIDQADMDYLELLSRRTQLFALRSQLSRAKWAQDFNHDLLSFPPLLWVVQDFVQVTGNDEPTPSEWLHEMMKSSTWENENHRISLLDIFQDVDCHTLFFPATKKEILQDLSLAREEDLTAEYKIERNRLIQTLRQGIIPKEKNGRPITGAELASLIEVLVTAANEGSLSQIPSRWSAFIQSMEQSAVQDCLKFYETEMMVVHQQYEMGPIDEQELQHWHETAASKTEKLLQQVLFGLDDVLVGAAQELRSQIKEKYHRTVDMNEKKIKLRCSEIQHRTELEGESKLGELPLPMKTSQLKSSYADIKTDCIASYSRTLERLQRSAPFQKFLDQLKTSLDNIRDSFLLKNAQLLESVLDQANQKALEEFDSGMQNTHQEPRSPKTMSRLSEGARQKALNLFTQEATVAAEESSYNAHLALLKTGMSEAEKEHEKKNNQLLKVKCQKEVNGLAQTMRDNTDSTQLPLPVNDTDLDHRLTQEATRAKSLFKELLDDFSSMPAYDDCLMQLQRLIHAVCGQRRQENMEAYSREVEVPLQSAKKVALLSADRYDTVFSLTTFIREVCMLNLDEGKPKHWPPDLKANIVDLFMNSDPDIRRIIKAREGLWSTLVGFIQWIMWIFS</sequence>
<feature type="signal peptide" evidence="7">
    <location>
        <begin position="1"/>
        <end position="23"/>
    </location>
</feature>
<dbReference type="RefSeq" id="XP_038045761.1">
    <property type="nucleotide sequence ID" value="XM_038189833.1"/>
</dbReference>
<dbReference type="PANTHER" id="PTHR10751">
    <property type="entry name" value="GUANYLATE BINDING PROTEIN"/>
    <property type="match status" value="1"/>
</dbReference>
<dbReference type="CDD" id="cd01851">
    <property type="entry name" value="GBP"/>
    <property type="match status" value="1"/>
</dbReference>
<keyword evidence="2" id="KW-0378">Hydrolase</keyword>
<dbReference type="GO" id="GO:0003924">
    <property type="term" value="F:GTPase activity"/>
    <property type="evidence" value="ECO:0007669"/>
    <property type="project" value="InterPro"/>
</dbReference>
<name>A0A913Z1K1_PATMI</name>
<feature type="compositionally biased region" description="Polar residues" evidence="6">
    <location>
        <begin position="52"/>
        <end position="67"/>
    </location>
</feature>
<proteinExistence type="inferred from homology"/>
<dbReference type="RefSeq" id="XP_038045762.1">
    <property type="nucleotide sequence ID" value="XM_038189834.1"/>
</dbReference>
<dbReference type="EnsemblMetazoa" id="XM_038189834.1">
    <property type="protein sequence ID" value="XP_038045762.1"/>
    <property type="gene ID" value="LOC119720222"/>
</dbReference>
<evidence type="ECO:0000256" key="7">
    <source>
        <dbReference type="SAM" id="SignalP"/>
    </source>
</evidence>
<evidence type="ECO:0000256" key="1">
    <source>
        <dbReference type="ARBA" id="ARBA00022741"/>
    </source>
</evidence>
<dbReference type="Gene3D" id="1.20.1000.10">
    <property type="entry name" value="Guanylate-binding protein, C-terminal domain"/>
    <property type="match status" value="1"/>
</dbReference>
<dbReference type="PROSITE" id="PS51715">
    <property type="entry name" value="G_GB1_RHD3"/>
    <property type="match status" value="1"/>
</dbReference>
<dbReference type="GO" id="GO:0005525">
    <property type="term" value="F:GTP binding"/>
    <property type="evidence" value="ECO:0007669"/>
    <property type="project" value="UniProtKB-KW"/>
</dbReference>
<dbReference type="InterPro" id="IPR030386">
    <property type="entry name" value="G_GB1_RHD3_dom"/>
</dbReference>
<evidence type="ECO:0000256" key="6">
    <source>
        <dbReference type="SAM" id="MobiDB-lite"/>
    </source>
</evidence>
<dbReference type="Pfam" id="PF02841">
    <property type="entry name" value="GBP_C"/>
    <property type="match status" value="1"/>
</dbReference>
<dbReference type="RefSeq" id="XP_038045759.1">
    <property type="nucleotide sequence ID" value="XM_038189831.1"/>
</dbReference>
<dbReference type="EnsemblMetazoa" id="XM_038189831.1">
    <property type="protein sequence ID" value="XP_038045759.1"/>
    <property type="gene ID" value="LOC119720222"/>
</dbReference>
<keyword evidence="3" id="KW-0342">GTP-binding</keyword>
<evidence type="ECO:0000256" key="3">
    <source>
        <dbReference type="ARBA" id="ARBA00023134"/>
    </source>
</evidence>
<dbReference type="OrthoDB" id="2135133at2759"/>
<dbReference type="EnsemblMetazoa" id="XM_038189830.1">
    <property type="protein sequence ID" value="XP_038045758.1"/>
    <property type="gene ID" value="LOC119720222"/>
</dbReference>
<keyword evidence="10" id="KW-1185">Reference proteome</keyword>
<feature type="domain" description="GB1/RHD3-type G" evidence="8">
    <location>
        <begin position="110"/>
        <end position="224"/>
    </location>
</feature>
<dbReference type="RefSeq" id="XP_038045760.1">
    <property type="nucleotide sequence ID" value="XM_038189832.1"/>
</dbReference>
<dbReference type="Gene3D" id="3.40.50.300">
    <property type="entry name" value="P-loop containing nucleotide triphosphate hydrolases"/>
    <property type="match status" value="1"/>
</dbReference>